<accession>A0A2G5STJ9</accession>
<evidence type="ECO:0000313" key="3">
    <source>
        <dbReference type="Proteomes" id="UP000230233"/>
    </source>
</evidence>
<feature type="region of interest" description="Disordered" evidence="1">
    <location>
        <begin position="1"/>
        <end position="50"/>
    </location>
</feature>
<feature type="compositionally biased region" description="Polar residues" evidence="1">
    <location>
        <begin position="1"/>
        <end position="12"/>
    </location>
</feature>
<dbReference type="AlphaFoldDB" id="A0A2G5STJ9"/>
<gene>
    <name evidence="2" type="primary">Cnig_chr_X.g24341</name>
    <name evidence="2" type="ORF">B9Z55_024341</name>
</gene>
<evidence type="ECO:0000313" key="2">
    <source>
        <dbReference type="EMBL" id="PIC18454.1"/>
    </source>
</evidence>
<keyword evidence="3" id="KW-1185">Reference proteome</keyword>
<name>A0A2G5STJ9_9PELO</name>
<dbReference type="Proteomes" id="UP000230233">
    <property type="component" value="Chromosome X"/>
</dbReference>
<sequence length="106" mass="11040">MGSGASKDSVQLQPKVADIKKPGTNPNNGDSLPATESQKPSNEANKGGISSQIKLSSDMYSQNVYDNYGFCAGDEDHKANAAHAAALRRASPANAPRTPANTPRAN</sequence>
<proteinExistence type="predicted"/>
<dbReference type="EMBL" id="PDUG01000006">
    <property type="protein sequence ID" value="PIC18454.1"/>
    <property type="molecule type" value="Genomic_DNA"/>
</dbReference>
<feature type="compositionally biased region" description="Polar residues" evidence="1">
    <location>
        <begin position="24"/>
        <end position="50"/>
    </location>
</feature>
<protein>
    <submittedName>
        <fullName evidence="2">Uncharacterized protein</fullName>
    </submittedName>
</protein>
<feature type="region of interest" description="Disordered" evidence="1">
    <location>
        <begin position="82"/>
        <end position="106"/>
    </location>
</feature>
<comment type="caution">
    <text evidence="2">The sequence shown here is derived from an EMBL/GenBank/DDBJ whole genome shotgun (WGS) entry which is preliminary data.</text>
</comment>
<organism evidence="2 3">
    <name type="scientific">Caenorhabditis nigoni</name>
    <dbReference type="NCBI Taxonomy" id="1611254"/>
    <lineage>
        <taxon>Eukaryota</taxon>
        <taxon>Metazoa</taxon>
        <taxon>Ecdysozoa</taxon>
        <taxon>Nematoda</taxon>
        <taxon>Chromadorea</taxon>
        <taxon>Rhabditida</taxon>
        <taxon>Rhabditina</taxon>
        <taxon>Rhabditomorpha</taxon>
        <taxon>Rhabditoidea</taxon>
        <taxon>Rhabditidae</taxon>
        <taxon>Peloderinae</taxon>
        <taxon>Caenorhabditis</taxon>
    </lineage>
</organism>
<reference evidence="3" key="1">
    <citation type="submission" date="2017-10" db="EMBL/GenBank/DDBJ databases">
        <title>Rapid genome shrinkage in a self-fertile nematode reveals novel sperm competition proteins.</title>
        <authorList>
            <person name="Yin D."/>
            <person name="Schwarz E.M."/>
            <person name="Thomas C.G."/>
            <person name="Felde R.L."/>
            <person name="Korf I.F."/>
            <person name="Cutter A.D."/>
            <person name="Schartner C.M."/>
            <person name="Ralston E.J."/>
            <person name="Meyer B.J."/>
            <person name="Haag E.S."/>
        </authorList>
    </citation>
    <scope>NUCLEOTIDE SEQUENCE [LARGE SCALE GENOMIC DNA]</scope>
    <source>
        <strain evidence="3">JU1422</strain>
    </source>
</reference>
<dbReference type="OrthoDB" id="10391105at2759"/>
<evidence type="ECO:0000256" key="1">
    <source>
        <dbReference type="SAM" id="MobiDB-lite"/>
    </source>
</evidence>